<proteinExistence type="predicted"/>
<accession>F0YKN0</accession>
<organism evidence="4">
    <name type="scientific">Aureococcus anophagefferens</name>
    <name type="common">Harmful bloom alga</name>
    <dbReference type="NCBI Taxonomy" id="44056"/>
    <lineage>
        <taxon>Eukaryota</taxon>
        <taxon>Sar</taxon>
        <taxon>Stramenopiles</taxon>
        <taxon>Ochrophyta</taxon>
        <taxon>Pelagophyceae</taxon>
        <taxon>Pelagomonadales</taxon>
        <taxon>Pelagomonadaceae</taxon>
        <taxon>Aureococcus</taxon>
    </lineage>
</organism>
<feature type="region of interest" description="Disordered" evidence="2">
    <location>
        <begin position="215"/>
        <end position="275"/>
    </location>
</feature>
<dbReference type="RefSeq" id="XP_009040971.1">
    <property type="nucleotide sequence ID" value="XM_009042723.1"/>
</dbReference>
<protein>
    <submittedName>
        <fullName evidence="3">Uncharacterized protein</fullName>
    </submittedName>
</protein>
<dbReference type="InParanoid" id="F0YKN0"/>
<keyword evidence="4" id="KW-1185">Reference proteome</keyword>
<reference evidence="3 4" key="1">
    <citation type="journal article" date="2011" name="Proc. Natl. Acad. Sci. U.S.A.">
        <title>Niche of harmful alga Aureococcus anophagefferens revealed through ecogenomics.</title>
        <authorList>
            <person name="Gobler C.J."/>
            <person name="Berry D.L."/>
            <person name="Dyhrman S.T."/>
            <person name="Wilhelm S.W."/>
            <person name="Salamov A."/>
            <person name="Lobanov A.V."/>
            <person name="Zhang Y."/>
            <person name="Collier J.L."/>
            <person name="Wurch L.L."/>
            <person name="Kustka A.B."/>
            <person name="Dill B.D."/>
            <person name="Shah M."/>
            <person name="VerBerkmoes N.C."/>
            <person name="Kuo A."/>
            <person name="Terry A."/>
            <person name="Pangilinan J."/>
            <person name="Lindquist E.A."/>
            <person name="Lucas S."/>
            <person name="Paulsen I.T."/>
            <person name="Hattenrath-Lehmann T.K."/>
            <person name="Talmage S.C."/>
            <person name="Walker E.A."/>
            <person name="Koch F."/>
            <person name="Burson A.M."/>
            <person name="Marcoval M.A."/>
            <person name="Tang Y.Z."/>
            <person name="Lecleir G.R."/>
            <person name="Coyne K.J."/>
            <person name="Berg G.M."/>
            <person name="Bertrand E.M."/>
            <person name="Saito M.A."/>
            <person name="Gladyshev V.N."/>
            <person name="Grigoriev I.V."/>
        </authorList>
    </citation>
    <scope>NUCLEOTIDE SEQUENCE [LARGE SCALE GENOMIC DNA]</scope>
    <source>
        <strain evidence="4">CCMP 1984</strain>
    </source>
</reference>
<sequence>MATIKHAFKGMSQKELFECLFHLTERLKDVEYKFQTNNKFCLALLRAGISIEHMAKRALVVNKADAGNGLRLEMLWEAEVNDYEASDADDVESVLSKIKPVAMKLASGLKRSRDAGMKSDLKKVIGDIETTTDKLKSATERVDKCQNTIKSVKKQIGKLKLFNMDDEDEFNQYQTQSNELNIKFAKATTQLKKSLTMRDNLAQKSKELAKDKLKLESKLNLNTPKSKKRKTDEPDDDAENFAVESPLKSADDSDAEDAEDAEVAEESESDSDSNE</sequence>
<evidence type="ECO:0000313" key="3">
    <source>
        <dbReference type="EMBL" id="EGB04261.1"/>
    </source>
</evidence>
<dbReference type="AlphaFoldDB" id="F0YKN0"/>
<feature type="coiled-coil region" evidence="1">
    <location>
        <begin position="128"/>
        <end position="155"/>
    </location>
</feature>
<dbReference type="KEGG" id="aaf:AURANDRAFT_67284"/>
<dbReference type="GeneID" id="20226159"/>
<evidence type="ECO:0000256" key="1">
    <source>
        <dbReference type="SAM" id="Coils"/>
    </source>
</evidence>
<keyword evidence="1" id="KW-0175">Coiled coil</keyword>
<name>F0YKN0_AURAN</name>
<evidence type="ECO:0000313" key="4">
    <source>
        <dbReference type="Proteomes" id="UP000002729"/>
    </source>
</evidence>
<gene>
    <name evidence="3" type="ORF">AURANDRAFT_67284</name>
</gene>
<evidence type="ECO:0000256" key="2">
    <source>
        <dbReference type="SAM" id="MobiDB-lite"/>
    </source>
</evidence>
<dbReference type="EMBL" id="GL833153">
    <property type="protein sequence ID" value="EGB04261.1"/>
    <property type="molecule type" value="Genomic_DNA"/>
</dbReference>
<feature type="compositionally biased region" description="Acidic residues" evidence="2">
    <location>
        <begin position="252"/>
        <end position="275"/>
    </location>
</feature>
<dbReference type="Proteomes" id="UP000002729">
    <property type="component" value="Unassembled WGS sequence"/>
</dbReference>